<dbReference type="InterPro" id="IPR005552">
    <property type="entry name" value="Scramblase"/>
</dbReference>
<dbReference type="EMBL" id="LR727218">
    <property type="protein sequence ID" value="VWO98841.1"/>
    <property type="molecule type" value="Genomic_DNA"/>
</dbReference>
<accession>A0A5K1K2N3</accession>
<comment type="similarity">
    <text evidence="1 2">Belongs to the phospholipid scramblase family.</text>
</comment>
<organism evidence="3">
    <name type="scientific">Ganoderma boninense</name>
    <dbReference type="NCBI Taxonomy" id="34458"/>
    <lineage>
        <taxon>Eukaryota</taxon>
        <taxon>Fungi</taxon>
        <taxon>Dikarya</taxon>
        <taxon>Basidiomycota</taxon>
        <taxon>Agaricomycotina</taxon>
        <taxon>Agaricomycetes</taxon>
        <taxon>Polyporales</taxon>
        <taxon>Polyporaceae</taxon>
        <taxon>Ganoderma</taxon>
    </lineage>
</organism>
<protein>
    <recommendedName>
        <fullName evidence="2">Phospholipid scramblase</fullName>
    </recommendedName>
</protein>
<proteinExistence type="inferred from homology"/>
<dbReference type="GO" id="GO:0017128">
    <property type="term" value="F:phospholipid scramblase activity"/>
    <property type="evidence" value="ECO:0007669"/>
    <property type="project" value="InterPro"/>
</dbReference>
<dbReference type="AlphaFoldDB" id="A0A5K1K2N3"/>
<dbReference type="PANTHER" id="PTHR23248">
    <property type="entry name" value="PHOSPHOLIPID SCRAMBLASE-RELATED"/>
    <property type="match status" value="1"/>
</dbReference>
<dbReference type="GO" id="GO:0005886">
    <property type="term" value="C:plasma membrane"/>
    <property type="evidence" value="ECO:0007669"/>
    <property type="project" value="TreeGrafter"/>
</dbReference>
<sequence length="172" mass="19612">MYVQRSNTSANIQGEELVMDTFAEVQQRWHFWRRRYDLFLRSSPHRILSKADEPQPEPEPDLFHQFAVIDGGFLAWDFALKDAQGLSIASVNRAFRGFGREIFTDTGQYFVNFSGDEPTEGDDVAQKPHLIRKLSVDERALILATAVNIDFDYFSRHSGPGGGGFFLFDSVE</sequence>
<evidence type="ECO:0000256" key="1">
    <source>
        <dbReference type="ARBA" id="ARBA00005350"/>
    </source>
</evidence>
<evidence type="ECO:0000313" key="3">
    <source>
        <dbReference type="EMBL" id="VWO98841.1"/>
    </source>
</evidence>
<dbReference type="PANTHER" id="PTHR23248:SF9">
    <property type="entry name" value="PHOSPHOLIPID SCRAMBLASE"/>
    <property type="match status" value="1"/>
</dbReference>
<dbReference type="Pfam" id="PF03803">
    <property type="entry name" value="Scramblase"/>
    <property type="match status" value="1"/>
</dbReference>
<evidence type="ECO:0000256" key="2">
    <source>
        <dbReference type="RuleBase" id="RU363116"/>
    </source>
</evidence>
<name>A0A5K1K2N3_9APHY</name>
<reference evidence="3" key="1">
    <citation type="submission" date="2019-10" db="EMBL/GenBank/DDBJ databases">
        <authorList>
            <person name="Nor Muhammad N."/>
        </authorList>
    </citation>
    <scope>NUCLEOTIDE SEQUENCE</scope>
</reference>
<gene>
    <name evidence="3" type="primary">Q5ZUY9</name>
</gene>